<feature type="non-terminal residue" evidence="2">
    <location>
        <position position="1"/>
    </location>
</feature>
<evidence type="ECO:0000313" key="2">
    <source>
        <dbReference type="EMBL" id="KAF4728417.1"/>
    </source>
</evidence>
<feature type="region of interest" description="Disordered" evidence="1">
    <location>
        <begin position="75"/>
        <end position="98"/>
    </location>
</feature>
<feature type="non-terminal residue" evidence="2">
    <location>
        <position position="133"/>
    </location>
</feature>
<dbReference type="Proteomes" id="UP000574390">
    <property type="component" value="Unassembled WGS sequence"/>
</dbReference>
<dbReference type="EMBL" id="JABANM010017065">
    <property type="protein sequence ID" value="KAF4728417.1"/>
    <property type="molecule type" value="Genomic_DNA"/>
</dbReference>
<organism evidence="2 3">
    <name type="scientific">Perkinsus olseni</name>
    <name type="common">Perkinsus atlanticus</name>
    <dbReference type="NCBI Taxonomy" id="32597"/>
    <lineage>
        <taxon>Eukaryota</taxon>
        <taxon>Sar</taxon>
        <taxon>Alveolata</taxon>
        <taxon>Perkinsozoa</taxon>
        <taxon>Perkinsea</taxon>
        <taxon>Perkinsida</taxon>
        <taxon>Perkinsidae</taxon>
        <taxon>Perkinsus</taxon>
    </lineage>
</organism>
<protein>
    <submittedName>
        <fullName evidence="2">Uncharacterized protein</fullName>
    </submittedName>
</protein>
<dbReference type="AlphaFoldDB" id="A0A7J6S662"/>
<name>A0A7J6S662_PEROL</name>
<reference evidence="2 3" key="1">
    <citation type="submission" date="2020-04" db="EMBL/GenBank/DDBJ databases">
        <title>Perkinsus olseni comparative genomics.</title>
        <authorList>
            <person name="Bogema D.R."/>
        </authorList>
    </citation>
    <scope>NUCLEOTIDE SEQUENCE [LARGE SCALE GENOMIC DNA]</scope>
    <source>
        <strain evidence="2">ATCC PRA-205</strain>
    </source>
</reference>
<comment type="caution">
    <text evidence="2">The sequence shown here is derived from an EMBL/GenBank/DDBJ whole genome shotgun (WGS) entry which is preliminary data.</text>
</comment>
<evidence type="ECO:0000256" key="1">
    <source>
        <dbReference type="SAM" id="MobiDB-lite"/>
    </source>
</evidence>
<proteinExistence type="predicted"/>
<sequence>ATTPVVNRQEMPQSSVAKSYRACGTEGNLPQRVAVLIREEALVNPSESSALRTPSLPPAHTFFDGDSAIQRASSSLLRPAASTRGSHPRSAVEGKEPVFASGKGAEEFSRLDDDDVSVVRSVTSSCAGYYPAG</sequence>
<evidence type="ECO:0000313" key="3">
    <source>
        <dbReference type="Proteomes" id="UP000574390"/>
    </source>
</evidence>
<gene>
    <name evidence="2" type="ORF">FOZ62_020175</name>
</gene>
<accession>A0A7J6S662</accession>